<keyword evidence="6" id="KW-1185">Reference proteome</keyword>
<reference evidence="5 6" key="1">
    <citation type="submission" date="2019-05" db="EMBL/GenBank/DDBJ databases">
        <title>We sequenced the genome of Paenibacillus hemerocallicola KCTC 33185 for further insight into its adaptation and study the phylogeny of Paenibacillus.</title>
        <authorList>
            <person name="Narsing Rao M.P."/>
        </authorList>
    </citation>
    <scope>NUCLEOTIDE SEQUENCE [LARGE SCALE GENOMIC DNA]</scope>
    <source>
        <strain evidence="5 6">KCTC 33185</strain>
    </source>
</reference>
<evidence type="ECO:0000256" key="4">
    <source>
        <dbReference type="ARBA" id="ARBA00022729"/>
    </source>
</evidence>
<dbReference type="AlphaFoldDB" id="A0A5C4T2W9"/>
<gene>
    <name evidence="5" type="ORF">FE784_26535</name>
</gene>
<proteinExistence type="inferred from homology"/>
<dbReference type="Pfam" id="PF01547">
    <property type="entry name" value="SBP_bac_1"/>
    <property type="match status" value="1"/>
</dbReference>
<comment type="caution">
    <text evidence="5">The sequence shown here is derived from an EMBL/GenBank/DDBJ whole genome shotgun (WGS) entry which is preliminary data.</text>
</comment>
<comment type="similarity">
    <text evidence="2">Belongs to the bacterial solute-binding protein 1 family.</text>
</comment>
<dbReference type="EMBL" id="VDCQ01000046">
    <property type="protein sequence ID" value="TNJ63226.1"/>
    <property type="molecule type" value="Genomic_DNA"/>
</dbReference>
<dbReference type="PROSITE" id="PS51257">
    <property type="entry name" value="PROKAR_LIPOPROTEIN"/>
    <property type="match status" value="1"/>
</dbReference>
<sequence>MPGISKHVLTATAIAIAFAVSGCGPDRARPAEDAKKAAADTYTGGPVELVIKDENSGIATDEAIKKAIVELIQAKHPDIRLTFAKDKIESLLAAGSPPDLVATSHSALMKYLELDVPGDLSPMVQTFRIDLNRIEPAVVGAIRGFGQNGAIFGLPFGMNHGATIYNQDLFDKFGVPYPKDTMTWEDFLELSQRLTRNEQGRQYVGGAPAWTIVNAFRQYGASSVDAKGENALLTSDGFKHVAALLQKFYQIPGLIQQNQAPGQPSKYAYGNDDFFKDQNIAMYTGYIASHLTQIRAAQPVFKWDLAAYPTYKDRPNVGNPVDFHMLVVSQSSKHKEAAYWVMKTLLTDEAQLAISKAGRISVLKDTAVKQAFAQDSGVFRGKNIAAIFKVPNAPLVPSDYSKYKDDIAPFIKTAVEEMALLQTDANTALRKAEEQANQAIRGKNSK</sequence>
<evidence type="ECO:0000256" key="2">
    <source>
        <dbReference type="ARBA" id="ARBA00008520"/>
    </source>
</evidence>
<dbReference type="PANTHER" id="PTHR43649:SF31">
    <property type="entry name" value="SN-GLYCEROL-3-PHOSPHATE-BINDING PERIPLASMIC PROTEIN UGPB"/>
    <property type="match status" value="1"/>
</dbReference>
<evidence type="ECO:0000313" key="6">
    <source>
        <dbReference type="Proteomes" id="UP000307943"/>
    </source>
</evidence>
<keyword evidence="3" id="KW-0813">Transport</keyword>
<dbReference type="SUPFAM" id="SSF53850">
    <property type="entry name" value="Periplasmic binding protein-like II"/>
    <property type="match status" value="1"/>
</dbReference>
<dbReference type="InterPro" id="IPR006059">
    <property type="entry name" value="SBP"/>
</dbReference>
<protein>
    <submittedName>
        <fullName evidence="5">Extracellular solute-binding protein</fullName>
    </submittedName>
</protein>
<name>A0A5C4T2W9_9BACL</name>
<dbReference type="GO" id="GO:0030313">
    <property type="term" value="C:cell envelope"/>
    <property type="evidence" value="ECO:0007669"/>
    <property type="project" value="UniProtKB-SubCell"/>
</dbReference>
<accession>A0A5C4T2W9</accession>
<organism evidence="5 6">
    <name type="scientific">Paenibacillus hemerocallicola</name>
    <dbReference type="NCBI Taxonomy" id="1172614"/>
    <lineage>
        <taxon>Bacteria</taxon>
        <taxon>Bacillati</taxon>
        <taxon>Bacillota</taxon>
        <taxon>Bacilli</taxon>
        <taxon>Bacillales</taxon>
        <taxon>Paenibacillaceae</taxon>
        <taxon>Paenibacillus</taxon>
    </lineage>
</organism>
<dbReference type="Proteomes" id="UP000307943">
    <property type="component" value="Unassembled WGS sequence"/>
</dbReference>
<dbReference type="Gene3D" id="3.40.190.10">
    <property type="entry name" value="Periplasmic binding protein-like II"/>
    <property type="match status" value="1"/>
</dbReference>
<evidence type="ECO:0000256" key="3">
    <source>
        <dbReference type="ARBA" id="ARBA00022448"/>
    </source>
</evidence>
<evidence type="ECO:0000313" key="5">
    <source>
        <dbReference type="EMBL" id="TNJ63226.1"/>
    </source>
</evidence>
<comment type="subcellular location">
    <subcellularLocation>
        <location evidence="1">Cell envelope</location>
    </subcellularLocation>
</comment>
<dbReference type="RefSeq" id="WP_139605280.1">
    <property type="nucleotide sequence ID" value="NZ_VDCQ01000046.1"/>
</dbReference>
<dbReference type="OrthoDB" id="9782846at2"/>
<dbReference type="InterPro" id="IPR050490">
    <property type="entry name" value="Bact_solute-bd_prot1"/>
</dbReference>
<dbReference type="PANTHER" id="PTHR43649">
    <property type="entry name" value="ARABINOSE-BINDING PROTEIN-RELATED"/>
    <property type="match status" value="1"/>
</dbReference>
<evidence type="ECO:0000256" key="1">
    <source>
        <dbReference type="ARBA" id="ARBA00004196"/>
    </source>
</evidence>
<keyword evidence="4" id="KW-0732">Signal</keyword>